<organism evidence="3">
    <name type="scientific">freshwater metagenome</name>
    <dbReference type="NCBI Taxonomy" id="449393"/>
    <lineage>
        <taxon>unclassified sequences</taxon>
        <taxon>metagenomes</taxon>
        <taxon>ecological metagenomes</taxon>
    </lineage>
</organism>
<dbReference type="EMBL" id="CAFBLF010000034">
    <property type="protein sequence ID" value="CAB4859646.1"/>
    <property type="molecule type" value="Genomic_DNA"/>
</dbReference>
<evidence type="ECO:0000313" key="2">
    <source>
        <dbReference type="EMBL" id="CAB4532540.1"/>
    </source>
</evidence>
<dbReference type="InterPro" id="IPR036244">
    <property type="entry name" value="TipA-like_antibiotic-bd"/>
</dbReference>
<dbReference type="SUPFAM" id="SSF89082">
    <property type="entry name" value="Antibiotic binding domain of TipA-like multidrug resistance regulators"/>
    <property type="match status" value="1"/>
</dbReference>
<dbReference type="EMBL" id="CAEZSG010000019">
    <property type="protein sequence ID" value="CAB4532540.1"/>
    <property type="molecule type" value="Genomic_DNA"/>
</dbReference>
<evidence type="ECO:0000313" key="3">
    <source>
        <dbReference type="EMBL" id="CAB4589349.1"/>
    </source>
</evidence>
<feature type="domain" description="TipAS antibiotic-recognition" evidence="1">
    <location>
        <begin position="14"/>
        <end position="127"/>
    </location>
</feature>
<evidence type="ECO:0000313" key="4">
    <source>
        <dbReference type="EMBL" id="CAB4859646.1"/>
    </source>
</evidence>
<dbReference type="AlphaFoldDB" id="A0A6J6FNP0"/>
<sequence length="150" mass="16456">MSVVPLFSHDDHRGEVVERWGKKAWTQSSSWWKHLDAIGRDAFLAEGVALKVEYLGAKDAELAVTDSAVVALVLRHRTWITQGWGGVEPSAEQFIGLGNMYVADERFARHYGGIEGARYVRDAIVAWVAATPQSSESSSSSRYSAKGTTS</sequence>
<reference evidence="3" key="1">
    <citation type="submission" date="2020-05" db="EMBL/GenBank/DDBJ databases">
        <authorList>
            <person name="Chiriac C."/>
            <person name="Salcher M."/>
            <person name="Ghai R."/>
            <person name="Kavagutti S V."/>
        </authorList>
    </citation>
    <scope>NUCLEOTIDE SEQUENCE</scope>
</reference>
<dbReference type="Gene3D" id="1.10.490.50">
    <property type="entry name" value="Antibiotic binding domain of TipA-like multidrug resistance regulators"/>
    <property type="match status" value="1"/>
</dbReference>
<dbReference type="InterPro" id="IPR012925">
    <property type="entry name" value="TipAS_dom"/>
</dbReference>
<proteinExistence type="predicted"/>
<evidence type="ECO:0000259" key="1">
    <source>
        <dbReference type="Pfam" id="PF07739"/>
    </source>
</evidence>
<dbReference type="EMBL" id="CAEZTZ010000123">
    <property type="protein sequence ID" value="CAB4589349.1"/>
    <property type="molecule type" value="Genomic_DNA"/>
</dbReference>
<accession>A0A6J6FNP0</accession>
<protein>
    <submittedName>
        <fullName evidence="3">Unannotated protein</fullName>
    </submittedName>
</protein>
<gene>
    <name evidence="2" type="ORF">UFOPK1413_00226</name>
    <name evidence="3" type="ORF">UFOPK1767_00856</name>
    <name evidence="4" type="ORF">UFOPK3339_00342</name>
</gene>
<dbReference type="Pfam" id="PF07739">
    <property type="entry name" value="TipAS"/>
    <property type="match status" value="1"/>
</dbReference>
<name>A0A6J6FNP0_9ZZZZ</name>